<feature type="transmembrane region" description="Helical" evidence="11">
    <location>
        <begin position="202"/>
        <end position="221"/>
    </location>
</feature>
<feature type="transmembrane region" description="Helical" evidence="11">
    <location>
        <begin position="233"/>
        <end position="251"/>
    </location>
</feature>
<keyword evidence="6" id="KW-0630">Potassium</keyword>
<dbReference type="InterPro" id="IPR036291">
    <property type="entry name" value="NAD(P)-bd_dom_sf"/>
</dbReference>
<dbReference type="FunFam" id="3.40.50.720:FF:000036">
    <property type="entry name" value="Glutathione-regulated potassium-efflux system protein KefB"/>
    <property type="match status" value="1"/>
</dbReference>
<keyword evidence="7 11" id="KW-1133">Transmembrane helix</keyword>
<evidence type="ECO:0000256" key="3">
    <source>
        <dbReference type="ARBA" id="ARBA00022449"/>
    </source>
</evidence>
<keyword evidence="2" id="KW-0813">Transport</keyword>
<evidence type="ECO:0000256" key="7">
    <source>
        <dbReference type="ARBA" id="ARBA00022989"/>
    </source>
</evidence>
<feature type="domain" description="RCK N-terminal" evidence="12">
    <location>
        <begin position="416"/>
        <end position="533"/>
    </location>
</feature>
<dbReference type="GO" id="GO:0015297">
    <property type="term" value="F:antiporter activity"/>
    <property type="evidence" value="ECO:0007669"/>
    <property type="project" value="UniProtKB-KW"/>
</dbReference>
<dbReference type="PROSITE" id="PS51201">
    <property type="entry name" value="RCK_N"/>
    <property type="match status" value="1"/>
</dbReference>
<evidence type="ECO:0000256" key="1">
    <source>
        <dbReference type="ARBA" id="ARBA00004127"/>
    </source>
</evidence>
<dbReference type="InterPro" id="IPR003148">
    <property type="entry name" value="RCK_N"/>
</dbReference>
<dbReference type="NCBIfam" id="TIGR00932">
    <property type="entry name" value="2a37"/>
    <property type="match status" value="1"/>
</dbReference>
<feature type="transmembrane region" description="Helical" evidence="11">
    <location>
        <begin position="287"/>
        <end position="305"/>
    </location>
</feature>
<protein>
    <recommendedName>
        <fullName evidence="12">RCK N-terminal domain-containing protein</fullName>
    </recommendedName>
</protein>
<keyword evidence="4" id="KW-0633">Potassium transport</keyword>
<dbReference type="GO" id="GO:1902600">
    <property type="term" value="P:proton transmembrane transport"/>
    <property type="evidence" value="ECO:0007669"/>
    <property type="project" value="InterPro"/>
</dbReference>
<dbReference type="EMBL" id="LAZR01000408">
    <property type="protein sequence ID" value="KKN70201.1"/>
    <property type="molecule type" value="Genomic_DNA"/>
</dbReference>
<dbReference type="InterPro" id="IPR006153">
    <property type="entry name" value="Cation/H_exchanger_TM"/>
</dbReference>
<dbReference type="PANTHER" id="PTHR46157:SF8">
    <property type="entry name" value="GLUTATHIONE-REGULATED POTASSIUM-EFFLUX SYSTEM PROTEIN"/>
    <property type="match status" value="1"/>
</dbReference>
<accession>A0A0F9V9D9</accession>
<dbReference type="GO" id="GO:0005886">
    <property type="term" value="C:plasma membrane"/>
    <property type="evidence" value="ECO:0007669"/>
    <property type="project" value="TreeGrafter"/>
</dbReference>
<dbReference type="GO" id="GO:0012505">
    <property type="term" value="C:endomembrane system"/>
    <property type="evidence" value="ECO:0007669"/>
    <property type="project" value="UniProtKB-SubCell"/>
</dbReference>
<evidence type="ECO:0000259" key="12">
    <source>
        <dbReference type="PROSITE" id="PS51201"/>
    </source>
</evidence>
<sequence length="648" mass="69975">MRGGAFTAAESARQDEPPTVEQATSLFMQVVLILGGGIVAGTLFMRIGLGTVLGYLFAGIMMGPVFQLIGEGKEILHIGELGVVFLLFIIGLELKASRLWALRRQIFGLGLTQVVLTGAALTGIAILFGMNWQAGVVIGFGLALSSTAFGLQLLEEAGETNTRHGQSAFSILLFQDLAVVPLLAAIPFLAPFSDGAEVDIERIALSIGAIVALLVVGKYLLNPLFRIMATSGAREVMLGAALFVVLGSAMLMEAAGFSMAMGAFIAGVLLAESSYRHELEANIEPFRGLLLGLFFIAVGLSLDLSVIADNWLMILVLTPVLMIVKAAFIYLLSRAFGQSHATAVRVSGLLAQGGEFGFVLFTASAASLIFPRETSSLLIAIVTLSMALTPLATWLARRFSIEHTEEETLEEDFEGAGSAVLMVGFSRFGQMAAQVLLSSGIDVTIIDSSAERIRNASKFGFRIYFGSGLRKDVLEAAGIRKAKLVAVCTNKRETTDRVVDLIRSEFPNVSLYVRSYDRSHALSLRARGVDFEIRETVESALAFGAATLDAFGIEEELADRIVEDVRRRDQARLKLQEAEGFYAGNDMVTTRVVTPEPLVKPRPSLQAIEKSADENGDTSPIDEGPPRKRRRGRPFAGRRRNFDKVQSR</sequence>
<evidence type="ECO:0000256" key="2">
    <source>
        <dbReference type="ARBA" id="ARBA00022448"/>
    </source>
</evidence>
<feature type="transmembrane region" description="Helical" evidence="11">
    <location>
        <begin position="26"/>
        <end position="45"/>
    </location>
</feature>
<evidence type="ECO:0000256" key="6">
    <source>
        <dbReference type="ARBA" id="ARBA00022958"/>
    </source>
</evidence>
<feature type="transmembrane region" description="Helical" evidence="11">
    <location>
        <begin position="166"/>
        <end position="190"/>
    </location>
</feature>
<organism evidence="13">
    <name type="scientific">marine sediment metagenome</name>
    <dbReference type="NCBI Taxonomy" id="412755"/>
    <lineage>
        <taxon>unclassified sequences</taxon>
        <taxon>metagenomes</taxon>
        <taxon>ecological metagenomes</taxon>
    </lineage>
</organism>
<dbReference type="InterPro" id="IPR038770">
    <property type="entry name" value="Na+/solute_symporter_sf"/>
</dbReference>
<keyword evidence="3" id="KW-0050">Antiport</keyword>
<dbReference type="Gene3D" id="3.40.50.720">
    <property type="entry name" value="NAD(P)-binding Rossmann-like Domain"/>
    <property type="match status" value="1"/>
</dbReference>
<name>A0A0F9V9D9_9ZZZZ</name>
<keyword evidence="9 11" id="KW-0472">Membrane</keyword>
<dbReference type="InterPro" id="IPR004771">
    <property type="entry name" value="K/H_exchanger"/>
</dbReference>
<keyword evidence="8" id="KW-0406">Ion transport</keyword>
<feature type="transmembrane region" description="Helical" evidence="11">
    <location>
        <begin position="106"/>
        <end position="128"/>
    </location>
</feature>
<feature type="region of interest" description="Disordered" evidence="10">
    <location>
        <begin position="602"/>
        <end position="648"/>
    </location>
</feature>
<dbReference type="Pfam" id="PF02254">
    <property type="entry name" value="TrkA_N"/>
    <property type="match status" value="1"/>
</dbReference>
<evidence type="ECO:0000256" key="11">
    <source>
        <dbReference type="SAM" id="Phobius"/>
    </source>
</evidence>
<feature type="transmembrane region" description="Helical" evidence="11">
    <location>
        <begin position="75"/>
        <end position="94"/>
    </location>
</feature>
<dbReference type="SUPFAM" id="SSF51735">
    <property type="entry name" value="NAD(P)-binding Rossmann-fold domains"/>
    <property type="match status" value="1"/>
</dbReference>
<feature type="transmembrane region" description="Helical" evidence="11">
    <location>
        <begin position="52"/>
        <end position="69"/>
    </location>
</feature>
<feature type="transmembrane region" description="Helical" evidence="11">
    <location>
        <begin position="376"/>
        <end position="396"/>
    </location>
</feature>
<proteinExistence type="predicted"/>
<reference evidence="13" key="1">
    <citation type="journal article" date="2015" name="Nature">
        <title>Complex archaea that bridge the gap between prokaryotes and eukaryotes.</title>
        <authorList>
            <person name="Spang A."/>
            <person name="Saw J.H."/>
            <person name="Jorgensen S.L."/>
            <person name="Zaremba-Niedzwiedzka K."/>
            <person name="Martijn J."/>
            <person name="Lind A.E."/>
            <person name="van Eijk R."/>
            <person name="Schleper C."/>
            <person name="Guy L."/>
            <person name="Ettema T.J."/>
        </authorList>
    </citation>
    <scope>NUCLEOTIDE SEQUENCE</scope>
</reference>
<comment type="caution">
    <text evidence="13">The sequence shown here is derived from an EMBL/GenBank/DDBJ whole genome shotgun (WGS) entry which is preliminary data.</text>
</comment>
<feature type="compositionally biased region" description="Basic residues" evidence="10">
    <location>
        <begin position="627"/>
        <end position="639"/>
    </location>
</feature>
<evidence type="ECO:0000256" key="5">
    <source>
        <dbReference type="ARBA" id="ARBA00022692"/>
    </source>
</evidence>
<dbReference type="AlphaFoldDB" id="A0A0F9V9D9"/>
<dbReference type="Pfam" id="PF00999">
    <property type="entry name" value="Na_H_Exchanger"/>
    <property type="match status" value="1"/>
</dbReference>
<comment type="subcellular location">
    <subcellularLocation>
        <location evidence="1">Endomembrane system</location>
        <topology evidence="1">Multi-pass membrane protein</topology>
    </subcellularLocation>
</comment>
<feature type="transmembrane region" description="Helical" evidence="11">
    <location>
        <begin position="134"/>
        <end position="154"/>
    </location>
</feature>
<evidence type="ECO:0000256" key="10">
    <source>
        <dbReference type="SAM" id="MobiDB-lite"/>
    </source>
</evidence>
<dbReference type="GO" id="GO:0006813">
    <property type="term" value="P:potassium ion transport"/>
    <property type="evidence" value="ECO:0007669"/>
    <property type="project" value="UniProtKB-KW"/>
</dbReference>
<evidence type="ECO:0000256" key="8">
    <source>
        <dbReference type="ARBA" id="ARBA00023065"/>
    </source>
</evidence>
<evidence type="ECO:0000256" key="9">
    <source>
        <dbReference type="ARBA" id="ARBA00023136"/>
    </source>
</evidence>
<feature type="transmembrane region" description="Helical" evidence="11">
    <location>
        <begin position="344"/>
        <end position="370"/>
    </location>
</feature>
<dbReference type="GO" id="GO:0008324">
    <property type="term" value="F:monoatomic cation transmembrane transporter activity"/>
    <property type="evidence" value="ECO:0007669"/>
    <property type="project" value="InterPro"/>
</dbReference>
<feature type="transmembrane region" description="Helical" evidence="11">
    <location>
        <begin position="311"/>
        <end position="332"/>
    </location>
</feature>
<gene>
    <name evidence="13" type="ORF">LCGC14_0433100</name>
</gene>
<dbReference type="PANTHER" id="PTHR46157">
    <property type="entry name" value="K(+) EFFLUX ANTIPORTER 3, CHLOROPLASTIC"/>
    <property type="match status" value="1"/>
</dbReference>
<evidence type="ECO:0000313" key="13">
    <source>
        <dbReference type="EMBL" id="KKN70201.1"/>
    </source>
</evidence>
<dbReference type="Gene3D" id="1.20.1530.20">
    <property type="match status" value="1"/>
</dbReference>
<keyword evidence="5 11" id="KW-0812">Transmembrane</keyword>
<evidence type="ECO:0000256" key="4">
    <source>
        <dbReference type="ARBA" id="ARBA00022538"/>
    </source>
</evidence>